<comment type="caution">
    <text evidence="3">The sequence shown here is derived from an EMBL/GenBank/DDBJ whole genome shotgun (WGS) entry which is preliminary data.</text>
</comment>
<feature type="region of interest" description="Disordered" evidence="1">
    <location>
        <begin position="164"/>
        <end position="203"/>
    </location>
</feature>
<evidence type="ECO:0000256" key="2">
    <source>
        <dbReference type="SAM" id="Phobius"/>
    </source>
</evidence>
<evidence type="ECO:0000256" key="1">
    <source>
        <dbReference type="SAM" id="MobiDB-lite"/>
    </source>
</evidence>
<accession>A0ABS4TF07</accession>
<evidence type="ECO:0000313" key="4">
    <source>
        <dbReference type="Proteomes" id="UP001519332"/>
    </source>
</evidence>
<proteinExistence type="predicted"/>
<keyword evidence="2" id="KW-0812">Transmembrane</keyword>
<evidence type="ECO:0000313" key="3">
    <source>
        <dbReference type="EMBL" id="MBP2322569.1"/>
    </source>
</evidence>
<protein>
    <submittedName>
        <fullName evidence="3">Uncharacterized protein</fullName>
    </submittedName>
</protein>
<reference evidence="3 4" key="1">
    <citation type="submission" date="2021-03" db="EMBL/GenBank/DDBJ databases">
        <title>Sequencing the genomes of 1000 actinobacteria strains.</title>
        <authorList>
            <person name="Klenk H.-P."/>
        </authorList>
    </citation>
    <scope>NUCLEOTIDE SEQUENCE [LARGE SCALE GENOMIC DNA]</scope>
    <source>
        <strain evidence="3 4">DSM 46670</strain>
    </source>
</reference>
<name>A0ABS4TF07_9PSEU</name>
<feature type="compositionally biased region" description="Pro residues" evidence="1">
    <location>
        <begin position="77"/>
        <end position="87"/>
    </location>
</feature>
<dbReference type="EMBL" id="JAGINW010000001">
    <property type="protein sequence ID" value="MBP2322569.1"/>
    <property type="molecule type" value="Genomic_DNA"/>
</dbReference>
<feature type="region of interest" description="Disordered" evidence="1">
    <location>
        <begin position="60"/>
        <end position="95"/>
    </location>
</feature>
<gene>
    <name evidence="3" type="ORF">JOF56_002954</name>
</gene>
<sequence length="307" mass="32475">MERPTSGRRHIRAGAITVAELMKNRPTPVHVPPRDDAVTVEMPAGLADTAETVVTSANTVLSSETTEPMEPVESAPAPSPVPVPPPSSHRRPPARTRQLAKLAGLGVATAVLCASIATASIINSRRQADAGAVSRPVAEMTNEQALLPNLFTLGAANAPRMTTELPAPNKGSAAATVDNSSPGRRAVDKGNEGVDTQVAPVAEDPNPIDTELVRRYYKLLAEQPAKALGLLDGTLRQSDLSQFVDSWTQVRSIDVVDVQKRGDGELLAIVHMMLPDGGKARVQQLLRVTDGIPQRITGAEIISAQRS</sequence>
<dbReference type="RefSeq" id="WP_209638098.1">
    <property type="nucleotide sequence ID" value="NZ_JAGINW010000001.1"/>
</dbReference>
<keyword evidence="4" id="KW-1185">Reference proteome</keyword>
<feature type="transmembrane region" description="Helical" evidence="2">
    <location>
        <begin position="99"/>
        <end position="122"/>
    </location>
</feature>
<dbReference type="Proteomes" id="UP001519332">
    <property type="component" value="Unassembled WGS sequence"/>
</dbReference>
<keyword evidence="2" id="KW-1133">Transmembrane helix</keyword>
<organism evidence="3 4">
    <name type="scientific">Kibdelosporangium banguiense</name>
    <dbReference type="NCBI Taxonomy" id="1365924"/>
    <lineage>
        <taxon>Bacteria</taxon>
        <taxon>Bacillati</taxon>
        <taxon>Actinomycetota</taxon>
        <taxon>Actinomycetes</taxon>
        <taxon>Pseudonocardiales</taxon>
        <taxon>Pseudonocardiaceae</taxon>
        <taxon>Kibdelosporangium</taxon>
    </lineage>
</organism>
<keyword evidence="2" id="KW-0472">Membrane</keyword>